<dbReference type="AlphaFoldDB" id="A0A9P6D3T8"/>
<organism evidence="2 3">
    <name type="scientific">Pleurotus eryngii</name>
    <name type="common">Boletus of the steppes</name>
    <dbReference type="NCBI Taxonomy" id="5323"/>
    <lineage>
        <taxon>Eukaryota</taxon>
        <taxon>Fungi</taxon>
        <taxon>Dikarya</taxon>
        <taxon>Basidiomycota</taxon>
        <taxon>Agaricomycotina</taxon>
        <taxon>Agaricomycetes</taxon>
        <taxon>Agaricomycetidae</taxon>
        <taxon>Agaricales</taxon>
        <taxon>Pleurotineae</taxon>
        <taxon>Pleurotaceae</taxon>
        <taxon>Pleurotus</taxon>
    </lineage>
</organism>
<evidence type="ECO:0000313" key="3">
    <source>
        <dbReference type="Proteomes" id="UP000807025"/>
    </source>
</evidence>
<gene>
    <name evidence="2" type="ORF">BDN71DRAFT_1498746</name>
</gene>
<reference evidence="2" key="1">
    <citation type="submission" date="2020-11" db="EMBL/GenBank/DDBJ databases">
        <authorList>
            <consortium name="DOE Joint Genome Institute"/>
            <person name="Ahrendt S."/>
            <person name="Riley R."/>
            <person name="Andreopoulos W."/>
            <person name="Labutti K."/>
            <person name="Pangilinan J."/>
            <person name="Ruiz-Duenas F.J."/>
            <person name="Barrasa J.M."/>
            <person name="Sanchez-Garcia M."/>
            <person name="Camarero S."/>
            <person name="Miyauchi S."/>
            <person name="Serrano A."/>
            <person name="Linde D."/>
            <person name="Babiker R."/>
            <person name="Drula E."/>
            <person name="Ayuso-Fernandez I."/>
            <person name="Pacheco R."/>
            <person name="Padilla G."/>
            <person name="Ferreira P."/>
            <person name="Barriuso J."/>
            <person name="Kellner H."/>
            <person name="Castanera R."/>
            <person name="Alfaro M."/>
            <person name="Ramirez L."/>
            <person name="Pisabarro A.G."/>
            <person name="Kuo A."/>
            <person name="Tritt A."/>
            <person name="Lipzen A."/>
            <person name="He G."/>
            <person name="Yan M."/>
            <person name="Ng V."/>
            <person name="Cullen D."/>
            <person name="Martin F."/>
            <person name="Rosso M.-N."/>
            <person name="Henrissat B."/>
            <person name="Hibbett D."/>
            <person name="Martinez A.T."/>
            <person name="Grigoriev I.V."/>
        </authorList>
    </citation>
    <scope>NUCLEOTIDE SEQUENCE</scope>
    <source>
        <strain evidence="2">ATCC 90797</strain>
    </source>
</reference>
<evidence type="ECO:0000256" key="1">
    <source>
        <dbReference type="SAM" id="MobiDB-lite"/>
    </source>
</evidence>
<comment type="caution">
    <text evidence="2">The sequence shown here is derived from an EMBL/GenBank/DDBJ whole genome shotgun (WGS) entry which is preliminary data.</text>
</comment>
<name>A0A9P6D3T8_PLEER</name>
<proteinExistence type="predicted"/>
<keyword evidence="3" id="KW-1185">Reference proteome</keyword>
<evidence type="ECO:0000313" key="2">
    <source>
        <dbReference type="EMBL" id="KAF9490027.1"/>
    </source>
</evidence>
<protein>
    <submittedName>
        <fullName evidence="2">Uncharacterized protein</fullName>
    </submittedName>
</protein>
<sequence>MQPKSRPPTRAVMTSAGSPCHGDEAESDCGRVMLRRVNSPSKDRNTIHVPEDAFFPGKYREFGPSPVRLWYLGFNMSRGGLLGSCGVDHDDIDEIIVLALALSAVELLRATCGCLPYSLKGIDLYPALEALIPSAIYGSATLRAELHVGAQHAATHPRGPTTYDARNDQMADFFTESSAVAKMSLPA</sequence>
<dbReference type="Proteomes" id="UP000807025">
    <property type="component" value="Unassembled WGS sequence"/>
</dbReference>
<feature type="region of interest" description="Disordered" evidence="1">
    <location>
        <begin position="1"/>
        <end position="25"/>
    </location>
</feature>
<accession>A0A9P6D3T8</accession>
<dbReference type="EMBL" id="MU154651">
    <property type="protein sequence ID" value="KAF9490027.1"/>
    <property type="molecule type" value="Genomic_DNA"/>
</dbReference>